<reference evidence="2 3" key="1">
    <citation type="journal article" date="2018" name="Nat. Genet.">
        <title>The Rosa genome provides new insights in the design of modern roses.</title>
        <authorList>
            <person name="Bendahmane M."/>
        </authorList>
    </citation>
    <scope>NUCLEOTIDE SEQUENCE [LARGE SCALE GENOMIC DNA]</scope>
    <source>
        <strain evidence="3">cv. Old Blush</strain>
    </source>
</reference>
<dbReference type="EMBL" id="PDCK01000039">
    <property type="protein sequence ID" value="PRQ60229.1"/>
    <property type="molecule type" value="Genomic_DNA"/>
</dbReference>
<sequence>MVGRGSGGGRETDSWEMVEDDGGSSGRDRGNIWGGVIGSVRWGGDKYVDTTLRMASKYEFAQLYHGNQVANRW</sequence>
<proteinExistence type="predicted"/>
<evidence type="ECO:0000256" key="1">
    <source>
        <dbReference type="SAM" id="MobiDB-lite"/>
    </source>
</evidence>
<dbReference type="AlphaFoldDB" id="A0A2P6SNI4"/>
<organism evidence="2 3">
    <name type="scientific">Rosa chinensis</name>
    <name type="common">China rose</name>
    <dbReference type="NCBI Taxonomy" id="74649"/>
    <lineage>
        <taxon>Eukaryota</taxon>
        <taxon>Viridiplantae</taxon>
        <taxon>Streptophyta</taxon>
        <taxon>Embryophyta</taxon>
        <taxon>Tracheophyta</taxon>
        <taxon>Spermatophyta</taxon>
        <taxon>Magnoliopsida</taxon>
        <taxon>eudicotyledons</taxon>
        <taxon>Gunneridae</taxon>
        <taxon>Pentapetalae</taxon>
        <taxon>rosids</taxon>
        <taxon>fabids</taxon>
        <taxon>Rosales</taxon>
        <taxon>Rosaceae</taxon>
        <taxon>Rosoideae</taxon>
        <taxon>Rosoideae incertae sedis</taxon>
        <taxon>Rosa</taxon>
    </lineage>
</organism>
<dbReference type="Proteomes" id="UP000238479">
    <property type="component" value="Chromosome 1"/>
</dbReference>
<evidence type="ECO:0000313" key="2">
    <source>
        <dbReference type="EMBL" id="PRQ60229.1"/>
    </source>
</evidence>
<feature type="region of interest" description="Disordered" evidence="1">
    <location>
        <begin position="1"/>
        <end position="30"/>
    </location>
</feature>
<protein>
    <submittedName>
        <fullName evidence="2">Uncharacterized protein</fullName>
    </submittedName>
</protein>
<evidence type="ECO:0000313" key="3">
    <source>
        <dbReference type="Proteomes" id="UP000238479"/>
    </source>
</evidence>
<dbReference type="Gramene" id="PRQ60229">
    <property type="protein sequence ID" value="PRQ60229"/>
    <property type="gene ID" value="RchiOBHm_Chr1g0378921"/>
</dbReference>
<accession>A0A2P6SNI4</accession>
<gene>
    <name evidence="2" type="ORF">RchiOBHm_Chr1g0378921</name>
</gene>
<comment type="caution">
    <text evidence="2">The sequence shown here is derived from an EMBL/GenBank/DDBJ whole genome shotgun (WGS) entry which is preliminary data.</text>
</comment>
<keyword evidence="3" id="KW-1185">Reference proteome</keyword>
<name>A0A2P6SNI4_ROSCH</name>